<dbReference type="AlphaFoldDB" id="A0A6N8L2S3"/>
<dbReference type="OrthoDB" id="1493032at2"/>
<name>A0A6N8L2S3_9SPHI</name>
<comment type="caution">
    <text evidence="2">The sequence shown here is derived from an EMBL/GenBank/DDBJ whole genome shotgun (WGS) entry which is preliminary data.</text>
</comment>
<evidence type="ECO:0000313" key="3">
    <source>
        <dbReference type="Proteomes" id="UP000435036"/>
    </source>
</evidence>
<sequence>MDISPDLVEFLKNLFSIAFGVFAGLLLAFRLAWPKIERFLVKLRAVGQKRIGKETLRTAAYERLLLFVHRIDLQQVMQRHYQPGISLQEFQQSMIQEVEAELEHNYTQQLYVSDAAWKSVLALKKYTIELIRSTAQKLGNSVSVDRFVEEILAQQQKNAENLNLATQILLKNELNA</sequence>
<keyword evidence="1" id="KW-0472">Membrane</keyword>
<keyword evidence="3" id="KW-1185">Reference proteome</keyword>
<keyword evidence="1" id="KW-0812">Transmembrane</keyword>
<accession>A0A6N8L2S3</accession>
<gene>
    <name evidence="2" type="ORF">GQF63_14960</name>
</gene>
<dbReference type="EMBL" id="WSQA01000012">
    <property type="protein sequence ID" value="MVZ63329.1"/>
    <property type="molecule type" value="Genomic_DNA"/>
</dbReference>
<feature type="transmembrane region" description="Helical" evidence="1">
    <location>
        <begin position="14"/>
        <end position="33"/>
    </location>
</feature>
<organism evidence="2 3">
    <name type="scientific">Sphingobacterium humi</name>
    <dbReference type="NCBI Taxonomy" id="1796905"/>
    <lineage>
        <taxon>Bacteria</taxon>
        <taxon>Pseudomonadati</taxon>
        <taxon>Bacteroidota</taxon>
        <taxon>Sphingobacteriia</taxon>
        <taxon>Sphingobacteriales</taxon>
        <taxon>Sphingobacteriaceae</taxon>
        <taxon>Sphingobacterium</taxon>
    </lineage>
</organism>
<evidence type="ECO:0000313" key="2">
    <source>
        <dbReference type="EMBL" id="MVZ63329.1"/>
    </source>
</evidence>
<evidence type="ECO:0000256" key="1">
    <source>
        <dbReference type="SAM" id="Phobius"/>
    </source>
</evidence>
<reference evidence="2 3" key="1">
    <citation type="submission" date="2019-12" db="EMBL/GenBank/DDBJ databases">
        <authorList>
            <person name="Dong K."/>
        </authorList>
    </citation>
    <scope>NUCLEOTIDE SEQUENCE [LARGE SCALE GENOMIC DNA]</scope>
    <source>
        <strain evidence="2 3">JCM 31225</strain>
    </source>
</reference>
<proteinExistence type="predicted"/>
<keyword evidence="1" id="KW-1133">Transmembrane helix</keyword>
<dbReference type="Proteomes" id="UP000435036">
    <property type="component" value="Unassembled WGS sequence"/>
</dbReference>
<protein>
    <submittedName>
        <fullName evidence="2">Uncharacterized protein</fullName>
    </submittedName>
</protein>
<dbReference type="Pfam" id="PF25589">
    <property type="entry name" value="DUF7935"/>
    <property type="match status" value="1"/>
</dbReference>
<dbReference type="InterPro" id="IPR057695">
    <property type="entry name" value="DUF7935"/>
</dbReference>
<dbReference type="RefSeq" id="WP_160370049.1">
    <property type="nucleotide sequence ID" value="NZ_WSQA01000012.1"/>
</dbReference>